<reference evidence="2" key="1">
    <citation type="journal article" date="2020" name="Nature">
        <title>Giant virus diversity and host interactions through global metagenomics.</title>
        <authorList>
            <person name="Schulz F."/>
            <person name="Roux S."/>
            <person name="Paez-Espino D."/>
            <person name="Jungbluth S."/>
            <person name="Walsh D.A."/>
            <person name="Denef V.J."/>
            <person name="McMahon K.D."/>
            <person name="Konstantinidis K.T."/>
            <person name="Eloe-Fadrosh E.A."/>
            <person name="Kyrpides N.C."/>
            <person name="Woyke T."/>
        </authorList>
    </citation>
    <scope>NUCLEOTIDE SEQUENCE</scope>
    <source>
        <strain evidence="2">GVMAG-M-3300020166-5</strain>
    </source>
</reference>
<name>A0A6C0BZ32_9ZZZZ</name>
<evidence type="ECO:0000313" key="2">
    <source>
        <dbReference type="EMBL" id="QHS96819.1"/>
    </source>
</evidence>
<feature type="transmembrane region" description="Helical" evidence="1">
    <location>
        <begin position="35"/>
        <end position="54"/>
    </location>
</feature>
<proteinExistence type="predicted"/>
<keyword evidence="1" id="KW-0472">Membrane</keyword>
<accession>A0A6C0BZ32</accession>
<evidence type="ECO:0008006" key="3">
    <source>
        <dbReference type="Google" id="ProtNLM"/>
    </source>
</evidence>
<keyword evidence="1" id="KW-0812">Transmembrane</keyword>
<feature type="transmembrane region" description="Helical" evidence="1">
    <location>
        <begin position="6"/>
        <end position="23"/>
    </location>
</feature>
<evidence type="ECO:0000256" key="1">
    <source>
        <dbReference type="SAM" id="Phobius"/>
    </source>
</evidence>
<dbReference type="EMBL" id="MN739279">
    <property type="protein sequence ID" value="QHS96819.1"/>
    <property type="molecule type" value="Genomic_DNA"/>
</dbReference>
<keyword evidence="1" id="KW-1133">Transmembrane helix</keyword>
<dbReference type="AlphaFoldDB" id="A0A6C0BZ32"/>
<organism evidence="2">
    <name type="scientific">viral metagenome</name>
    <dbReference type="NCBI Taxonomy" id="1070528"/>
    <lineage>
        <taxon>unclassified sequences</taxon>
        <taxon>metagenomes</taxon>
        <taxon>organismal metagenomes</taxon>
    </lineage>
</organism>
<sequence length="76" mass="8540">MENIFMHSGIIAVFYFVLTTLYQKYIIKEKKAPKLIAGETCLVFASGVLGMYSIEYLDKGILKKSQPGAFIGKPEF</sequence>
<protein>
    <recommendedName>
        <fullName evidence="3">Prolipoprotein diacylglyceryl transferase</fullName>
    </recommendedName>
</protein>